<proteinExistence type="predicted"/>
<evidence type="ECO:0000313" key="3">
    <source>
        <dbReference type="EMBL" id="QQL45106.1"/>
    </source>
</evidence>
<keyword evidence="1" id="KW-0175">Coiled coil</keyword>
<evidence type="ECO:0000256" key="2">
    <source>
        <dbReference type="SAM" id="MobiDB-lite"/>
    </source>
</evidence>
<evidence type="ECO:0000256" key="1">
    <source>
        <dbReference type="SAM" id="Coils"/>
    </source>
</evidence>
<accession>A0A6B3LDP3</accession>
<dbReference type="AlphaFoldDB" id="A0A6B3LDP3"/>
<keyword evidence="4" id="KW-1185">Reference proteome</keyword>
<organism evidence="3 4">
    <name type="scientific">Sulfuriroseicoccus oceanibius</name>
    <dbReference type="NCBI Taxonomy" id="2707525"/>
    <lineage>
        <taxon>Bacteria</taxon>
        <taxon>Pseudomonadati</taxon>
        <taxon>Verrucomicrobiota</taxon>
        <taxon>Verrucomicrobiia</taxon>
        <taxon>Verrucomicrobiales</taxon>
        <taxon>Verrucomicrobiaceae</taxon>
        <taxon>Sulfuriroseicoccus</taxon>
    </lineage>
</organism>
<feature type="coiled-coil region" evidence="1">
    <location>
        <begin position="80"/>
        <end position="114"/>
    </location>
</feature>
<dbReference type="EMBL" id="CP066776">
    <property type="protein sequence ID" value="QQL45106.1"/>
    <property type="molecule type" value="Genomic_DNA"/>
</dbReference>
<sequence>MSFPPIAIGGQLEPAPETGEDAKPANTAPSENASSSDASRNAPQEASRERNKPAKGKASTDELSNERSPESEEAFTLLREQCTEHARQKMERRLAELTEELGLSDAEASRLERQMRADFEETENLINVLMNGEFSEERIQRLADLHHPNLVAERQAQSLGGEAGERLLTVTEIERSWEIEQRAMLFTNDLHKIVNLTKDQKKAVLQIYTEGEAEGYDNTSPTNPNQRAYEVIFNWLRGLNPNYMDPEDINLVREFQRKGFQAVHPRPKTPPPETQEEIDVKAGVKASVEDAVNHLTKRFSGILTPEQIAAYREHENKRAAEILSSLEAAEATK</sequence>
<dbReference type="KEGG" id="soa:G3M56_000520"/>
<dbReference type="RefSeq" id="WP_164364991.1">
    <property type="nucleotide sequence ID" value="NZ_CP066776.1"/>
</dbReference>
<protein>
    <submittedName>
        <fullName evidence="3">Uncharacterized protein</fullName>
    </submittedName>
</protein>
<dbReference type="Proteomes" id="UP000475117">
    <property type="component" value="Chromosome"/>
</dbReference>
<name>A0A6B3LDP3_9BACT</name>
<feature type="compositionally biased region" description="Basic and acidic residues" evidence="2">
    <location>
        <begin position="46"/>
        <end position="70"/>
    </location>
</feature>
<feature type="region of interest" description="Disordered" evidence="2">
    <location>
        <begin position="1"/>
        <end position="74"/>
    </location>
</feature>
<gene>
    <name evidence="3" type="ORF">G3M56_000520</name>
</gene>
<reference evidence="3 4" key="1">
    <citation type="submission" date="2020-12" db="EMBL/GenBank/DDBJ databases">
        <title>Sulforoseuscoccus oceanibium gen. nov., sp. nov., a representative of the phylum Verrucomicrobia with special cytoplasmic membrane, and proposal of Sulforoseuscoccusaceae fam. nov.</title>
        <authorList>
            <person name="Xi F."/>
        </authorList>
    </citation>
    <scope>NUCLEOTIDE SEQUENCE [LARGE SCALE GENOMIC DNA]</scope>
    <source>
        <strain evidence="3 4">T37</strain>
    </source>
</reference>
<feature type="compositionally biased region" description="Polar residues" evidence="2">
    <location>
        <begin position="27"/>
        <end position="44"/>
    </location>
</feature>
<evidence type="ECO:0000313" key="4">
    <source>
        <dbReference type="Proteomes" id="UP000475117"/>
    </source>
</evidence>